<keyword evidence="8" id="KW-0902">Two-component regulatory system</keyword>
<dbReference type="Gene3D" id="1.10.287.130">
    <property type="match status" value="1"/>
</dbReference>
<dbReference type="RefSeq" id="WP_285570220.1">
    <property type="nucleotide sequence ID" value="NZ_BSDE01000001.1"/>
</dbReference>
<dbReference type="CDD" id="cd00082">
    <property type="entry name" value="HisKA"/>
    <property type="match status" value="1"/>
</dbReference>
<keyword evidence="7" id="KW-0067">ATP-binding</keyword>
<evidence type="ECO:0000256" key="7">
    <source>
        <dbReference type="ARBA" id="ARBA00022840"/>
    </source>
</evidence>
<dbReference type="InterPro" id="IPR005467">
    <property type="entry name" value="His_kinase_dom"/>
</dbReference>
<evidence type="ECO:0000313" key="11">
    <source>
        <dbReference type="EMBL" id="GLH72137.1"/>
    </source>
</evidence>
<keyword evidence="12" id="KW-1185">Reference proteome</keyword>
<feature type="domain" description="Histidine kinase" evidence="10">
    <location>
        <begin position="360"/>
        <end position="569"/>
    </location>
</feature>
<dbReference type="Gene3D" id="3.30.565.10">
    <property type="entry name" value="Histidine kinase-like ATPase, C-terminal domain"/>
    <property type="match status" value="1"/>
</dbReference>
<feature type="transmembrane region" description="Helical" evidence="9">
    <location>
        <begin position="40"/>
        <end position="63"/>
    </location>
</feature>
<dbReference type="SMART" id="SM00387">
    <property type="entry name" value="HATPase_c"/>
    <property type="match status" value="1"/>
</dbReference>
<evidence type="ECO:0000256" key="3">
    <source>
        <dbReference type="ARBA" id="ARBA00022553"/>
    </source>
</evidence>
<dbReference type="InterPro" id="IPR003661">
    <property type="entry name" value="HisK_dim/P_dom"/>
</dbReference>
<dbReference type="EC" id="2.7.13.3" evidence="2"/>
<dbReference type="InterPro" id="IPR004358">
    <property type="entry name" value="Sig_transdc_His_kin-like_C"/>
</dbReference>
<feature type="transmembrane region" description="Helical" evidence="9">
    <location>
        <begin position="296"/>
        <end position="315"/>
    </location>
</feature>
<feature type="transmembrane region" description="Helical" evidence="9">
    <location>
        <begin position="270"/>
        <end position="290"/>
    </location>
</feature>
<protein>
    <recommendedName>
        <fullName evidence="2">histidine kinase</fullName>
        <ecNumber evidence="2">2.7.13.3</ecNumber>
    </recommendedName>
</protein>
<gene>
    <name evidence="11" type="ORF">GETHLI_06390</name>
</gene>
<keyword evidence="5" id="KW-0547">Nucleotide-binding</keyword>
<keyword evidence="9" id="KW-0812">Transmembrane</keyword>
<evidence type="ECO:0000256" key="6">
    <source>
        <dbReference type="ARBA" id="ARBA00022777"/>
    </source>
</evidence>
<evidence type="ECO:0000256" key="9">
    <source>
        <dbReference type="SAM" id="Phobius"/>
    </source>
</evidence>
<dbReference type="Proteomes" id="UP001165069">
    <property type="component" value="Unassembled WGS sequence"/>
</dbReference>
<dbReference type="PANTHER" id="PTHR43065">
    <property type="entry name" value="SENSOR HISTIDINE KINASE"/>
    <property type="match status" value="1"/>
</dbReference>
<evidence type="ECO:0000256" key="4">
    <source>
        <dbReference type="ARBA" id="ARBA00022679"/>
    </source>
</evidence>
<name>A0ABQ5QBX7_9BACT</name>
<keyword evidence="4" id="KW-0808">Transferase</keyword>
<dbReference type="SUPFAM" id="SSF55874">
    <property type="entry name" value="ATPase domain of HSP90 chaperone/DNA topoisomerase II/histidine kinase"/>
    <property type="match status" value="1"/>
</dbReference>
<evidence type="ECO:0000256" key="2">
    <source>
        <dbReference type="ARBA" id="ARBA00012438"/>
    </source>
</evidence>
<feature type="transmembrane region" description="Helical" evidence="9">
    <location>
        <begin position="173"/>
        <end position="193"/>
    </location>
</feature>
<accession>A0ABQ5QBX7</accession>
<dbReference type="PROSITE" id="PS50109">
    <property type="entry name" value="HIS_KIN"/>
    <property type="match status" value="1"/>
</dbReference>
<feature type="transmembrane region" description="Helical" evidence="9">
    <location>
        <begin position="75"/>
        <end position="96"/>
    </location>
</feature>
<dbReference type="InterPro" id="IPR036890">
    <property type="entry name" value="HATPase_C_sf"/>
</dbReference>
<evidence type="ECO:0000256" key="1">
    <source>
        <dbReference type="ARBA" id="ARBA00000085"/>
    </source>
</evidence>
<dbReference type="PRINTS" id="PR00344">
    <property type="entry name" value="BCTRLSENSOR"/>
</dbReference>
<organism evidence="11 12">
    <name type="scientific">Geothrix limicola</name>
    <dbReference type="NCBI Taxonomy" id="2927978"/>
    <lineage>
        <taxon>Bacteria</taxon>
        <taxon>Pseudomonadati</taxon>
        <taxon>Acidobacteriota</taxon>
        <taxon>Holophagae</taxon>
        <taxon>Holophagales</taxon>
        <taxon>Holophagaceae</taxon>
        <taxon>Geothrix</taxon>
    </lineage>
</organism>
<dbReference type="EMBL" id="BSDE01000001">
    <property type="protein sequence ID" value="GLH72137.1"/>
    <property type="molecule type" value="Genomic_DNA"/>
</dbReference>
<feature type="transmembrane region" description="Helical" evidence="9">
    <location>
        <begin position="134"/>
        <end position="153"/>
    </location>
</feature>
<dbReference type="PANTHER" id="PTHR43065:SF10">
    <property type="entry name" value="PEROXIDE STRESS-ACTIVATED HISTIDINE KINASE MAK3"/>
    <property type="match status" value="1"/>
</dbReference>
<feature type="transmembrane region" description="Helical" evidence="9">
    <location>
        <begin position="12"/>
        <end position="34"/>
    </location>
</feature>
<keyword evidence="9" id="KW-0472">Membrane</keyword>
<keyword evidence="3" id="KW-0597">Phosphoprotein</keyword>
<keyword evidence="6" id="KW-0418">Kinase</keyword>
<dbReference type="InterPro" id="IPR003594">
    <property type="entry name" value="HATPase_dom"/>
</dbReference>
<proteinExistence type="predicted"/>
<evidence type="ECO:0000256" key="8">
    <source>
        <dbReference type="ARBA" id="ARBA00023012"/>
    </source>
</evidence>
<keyword evidence="9" id="KW-1133">Transmembrane helix</keyword>
<evidence type="ECO:0000259" key="10">
    <source>
        <dbReference type="PROSITE" id="PS50109"/>
    </source>
</evidence>
<comment type="catalytic activity">
    <reaction evidence="1">
        <text>ATP + protein L-histidine = ADP + protein N-phospho-L-histidine.</text>
        <dbReference type="EC" id="2.7.13.3"/>
    </reaction>
</comment>
<reference evidence="11 12" key="1">
    <citation type="journal article" date="2023" name="Antonie Van Leeuwenhoek">
        <title>Mesoterricola silvestris gen. nov., sp. nov., Mesoterricola sediminis sp. nov., Geothrix oryzae sp. nov., Geothrix edaphica sp. nov., Geothrix rubra sp. nov., and Geothrix limicola sp. nov., six novel members of Acidobacteriota isolated from soils.</title>
        <authorList>
            <person name="Itoh H."/>
            <person name="Sugisawa Y."/>
            <person name="Mise K."/>
            <person name="Xu Z."/>
            <person name="Kuniyasu M."/>
            <person name="Ushijima N."/>
            <person name="Kawano K."/>
            <person name="Kobayashi E."/>
            <person name="Shiratori Y."/>
            <person name="Masuda Y."/>
            <person name="Senoo K."/>
        </authorList>
    </citation>
    <scope>NUCLEOTIDE SEQUENCE [LARGE SCALE GENOMIC DNA]</scope>
    <source>
        <strain evidence="11 12">Red804</strain>
    </source>
</reference>
<sequence>MPLSPSNQAGRPFPAFLWGVWGLFGCNLVLPWVLPGMEGLKTWFGTCTLAALLLAFGAAFRLWKSGEAPKLTWMFWTLQLGFLLLVRALFAILPGWKASLPRLPWGQPHHLISYALEIAALLTWGAPRRGQVQHLWMVLEDLLFAAGGFFLVWNLGLRDFVAARSLPGPELKLLVALFLVTTLTFGLWASLYLRPLPGDRRRLGWIGLGLLYSLVRNAALSAAHQHGWARLILEVEALDAFTWLCWAQAFLTPRTADHAETAEPSWIKSLFPYLPAVCSLVLVCILLAFAPQRLDWEVVVLLIPMMVLLLWRQGLVMRETQLLAKSLEAQVAQRTRSLEEAQALLLQTERMNTVASIGAGLAHDLNNFIGVSRMYSDLLELDLTSGKTPALKDVQRLKESAVRAGELTAQLMDFARQQDLPAQAFDLGGHLELRRSLLQAVVRPPVQLMLEQSPDQLPVLMDPSKVDQILANLLSNSRDAMPRGGRIWVRSRQDGGQALLEVEDEGVGIPESVRRRIFDPFFTTKPPGRGTGLGLASVKALVAQASGSVDVESEEGRGTIFRLRFPMRELAGA</sequence>
<evidence type="ECO:0000256" key="5">
    <source>
        <dbReference type="ARBA" id="ARBA00022741"/>
    </source>
</evidence>
<comment type="caution">
    <text evidence="11">The sequence shown here is derived from an EMBL/GenBank/DDBJ whole genome shotgun (WGS) entry which is preliminary data.</text>
</comment>
<evidence type="ECO:0000313" key="12">
    <source>
        <dbReference type="Proteomes" id="UP001165069"/>
    </source>
</evidence>
<dbReference type="Pfam" id="PF02518">
    <property type="entry name" value="HATPase_c"/>
    <property type="match status" value="1"/>
</dbReference>